<dbReference type="GO" id="GO:0016747">
    <property type="term" value="F:acyltransferase activity, transferring groups other than amino-acyl groups"/>
    <property type="evidence" value="ECO:0007669"/>
    <property type="project" value="InterPro"/>
</dbReference>
<dbReference type="InterPro" id="IPR000182">
    <property type="entry name" value="GNAT_dom"/>
</dbReference>
<keyword evidence="2" id="KW-0808">Transferase</keyword>
<dbReference type="PROSITE" id="PS51186">
    <property type="entry name" value="GNAT"/>
    <property type="match status" value="1"/>
</dbReference>
<name>Q483J6_COLP3</name>
<dbReference type="EMBL" id="CP000083">
    <property type="protein sequence ID" value="AAZ24422.1"/>
    <property type="molecule type" value="Genomic_DNA"/>
</dbReference>
<dbReference type="InterPro" id="IPR016181">
    <property type="entry name" value="Acyl_CoA_acyltransferase"/>
</dbReference>
<sequence length="198" mass="23163">MSDLFRQNIIVENRRVRLVPFTHESSAGLVDIVYDEETWLHMPNNIKNRKDFENYINETVSEREKDISYPFIIIDKASGKIAGSTRLALFDYDVMSLEMGWTWFCSEFRGTGLNKACKHALLNYLFSELGFERITFCVESTNTRSRKAVLKLGATEEGTMGKCFRHEDGNLYDYVMFSLLKDEWPKINREIFSEFNTF</sequence>
<accession>Q483J6</accession>
<gene>
    <name evidence="2" type="ordered locus">CPS_2042</name>
</gene>
<dbReference type="HOGENOM" id="CLU_013985_1_0_6"/>
<evidence type="ECO:0000313" key="3">
    <source>
        <dbReference type="Proteomes" id="UP000000547"/>
    </source>
</evidence>
<dbReference type="PANTHER" id="PTHR43610:SF1">
    <property type="entry name" value="N-ACETYLTRANSFERASE DOMAIN-CONTAINING PROTEIN"/>
    <property type="match status" value="1"/>
</dbReference>
<feature type="domain" description="N-acetyltransferase" evidence="1">
    <location>
        <begin position="16"/>
        <end position="181"/>
    </location>
</feature>
<dbReference type="Gene3D" id="3.40.630.30">
    <property type="match status" value="1"/>
</dbReference>
<dbReference type="Pfam" id="PF13302">
    <property type="entry name" value="Acetyltransf_3"/>
    <property type="match status" value="1"/>
</dbReference>
<proteinExistence type="predicted"/>
<dbReference type="PANTHER" id="PTHR43610">
    <property type="entry name" value="BLL6696 PROTEIN"/>
    <property type="match status" value="1"/>
</dbReference>
<dbReference type="AlphaFoldDB" id="Q483J6"/>
<dbReference type="RefSeq" id="WP_011042864.1">
    <property type="nucleotide sequence ID" value="NC_003910.7"/>
</dbReference>
<reference evidence="2" key="1">
    <citation type="journal article" date="2005" name="Proc. Natl. Acad. Sci. U.S.A.">
        <title>The psychrophilic lifestyle as revealed by the genome sequence of Colwellia psychrerythraea 34H through genomic and proteomic analyses.</title>
        <authorList>
            <person name="Methe B.A."/>
            <person name="Nelson K.E."/>
            <person name="Deming J.W."/>
            <person name="Momen B."/>
            <person name="Melamud E."/>
            <person name="Zhang X."/>
            <person name="Moult J."/>
            <person name="Madupu R."/>
            <person name="Nelson W.C."/>
            <person name="Dodson R.J."/>
            <person name="Brinkac L.M."/>
            <person name="Daugherty S.C."/>
            <person name="Durkin A.S."/>
            <person name="DeBoy R.T."/>
            <person name="Kolonay J.F."/>
            <person name="Sullivan S.A."/>
            <person name="Zhou L."/>
            <person name="Davidsen T.M."/>
            <person name="Wu M."/>
            <person name="Huston A.L."/>
            <person name="Lewis M."/>
            <person name="Weaver B."/>
            <person name="Weidman J.F."/>
            <person name="Khouri H."/>
            <person name="Utterback T.R."/>
            <person name="Feldblyum T.V."/>
            <person name="Fraser C.M."/>
        </authorList>
    </citation>
    <scope>NUCLEOTIDE SEQUENCE [LARGE SCALE GENOMIC DNA]</scope>
    <source>
        <strain evidence="2">34H</strain>
    </source>
</reference>
<evidence type="ECO:0000259" key="1">
    <source>
        <dbReference type="PROSITE" id="PS51186"/>
    </source>
</evidence>
<dbReference type="Proteomes" id="UP000000547">
    <property type="component" value="Chromosome"/>
</dbReference>
<organism evidence="2 3">
    <name type="scientific">Colwellia psychrerythraea (strain 34H / ATCC BAA-681)</name>
    <name type="common">Vibrio psychroerythus</name>
    <dbReference type="NCBI Taxonomy" id="167879"/>
    <lineage>
        <taxon>Bacteria</taxon>
        <taxon>Pseudomonadati</taxon>
        <taxon>Pseudomonadota</taxon>
        <taxon>Gammaproteobacteria</taxon>
        <taxon>Alteromonadales</taxon>
        <taxon>Colwelliaceae</taxon>
        <taxon>Colwellia</taxon>
    </lineage>
</organism>
<evidence type="ECO:0000313" key="2">
    <source>
        <dbReference type="EMBL" id="AAZ24422.1"/>
    </source>
</evidence>
<dbReference type="KEGG" id="cps:CPS_2042"/>
<dbReference type="SUPFAM" id="SSF55729">
    <property type="entry name" value="Acyl-CoA N-acyltransferases (Nat)"/>
    <property type="match status" value="1"/>
</dbReference>
<protein>
    <submittedName>
        <fullName evidence="2">Acetyltransferase, GNAT family</fullName>
    </submittedName>
</protein>